<keyword evidence="1" id="KW-0732">Signal</keyword>
<dbReference type="AlphaFoldDB" id="A0A8R7U126"/>
<dbReference type="Proteomes" id="UP000015106">
    <property type="component" value="Chromosome 3"/>
</dbReference>
<evidence type="ECO:0000313" key="2">
    <source>
        <dbReference type="EnsemblPlants" id="TuG1812G0300005507.01.T01.cds254419"/>
    </source>
</evidence>
<evidence type="ECO:0000313" key="3">
    <source>
        <dbReference type="Proteomes" id="UP000015106"/>
    </source>
</evidence>
<keyword evidence="3" id="KW-1185">Reference proteome</keyword>
<evidence type="ECO:0000256" key="1">
    <source>
        <dbReference type="SAM" id="SignalP"/>
    </source>
</evidence>
<feature type="signal peptide" evidence="1">
    <location>
        <begin position="1"/>
        <end position="25"/>
    </location>
</feature>
<sequence length="70" mass="7477">MIVSVVVGMTSVLLGLFLLVVLVDGESCAAGGDSGGDRLLHLVRPRMLRVLPRLVLLVLYTDREVIVSSS</sequence>
<dbReference type="Gramene" id="TuG1812G0300005507.01.T01">
    <property type="protein sequence ID" value="TuG1812G0300005507.01.T01.cds254419"/>
    <property type="gene ID" value="TuG1812G0300005507.01"/>
</dbReference>
<name>A0A8R7U126_TRIUA</name>
<dbReference type="EnsemblPlants" id="TuG1812G0300005507.01.T01">
    <property type="protein sequence ID" value="TuG1812G0300005507.01.T01.cds254419"/>
    <property type="gene ID" value="TuG1812G0300005507.01"/>
</dbReference>
<reference evidence="2" key="3">
    <citation type="submission" date="2022-06" db="UniProtKB">
        <authorList>
            <consortium name="EnsemblPlants"/>
        </authorList>
    </citation>
    <scope>IDENTIFICATION</scope>
</reference>
<organism evidence="2 3">
    <name type="scientific">Triticum urartu</name>
    <name type="common">Red wild einkorn</name>
    <name type="synonym">Crithodium urartu</name>
    <dbReference type="NCBI Taxonomy" id="4572"/>
    <lineage>
        <taxon>Eukaryota</taxon>
        <taxon>Viridiplantae</taxon>
        <taxon>Streptophyta</taxon>
        <taxon>Embryophyta</taxon>
        <taxon>Tracheophyta</taxon>
        <taxon>Spermatophyta</taxon>
        <taxon>Magnoliopsida</taxon>
        <taxon>Liliopsida</taxon>
        <taxon>Poales</taxon>
        <taxon>Poaceae</taxon>
        <taxon>BOP clade</taxon>
        <taxon>Pooideae</taxon>
        <taxon>Triticodae</taxon>
        <taxon>Triticeae</taxon>
        <taxon>Triticinae</taxon>
        <taxon>Triticum</taxon>
    </lineage>
</organism>
<reference evidence="3" key="1">
    <citation type="journal article" date="2013" name="Nature">
        <title>Draft genome of the wheat A-genome progenitor Triticum urartu.</title>
        <authorList>
            <person name="Ling H.Q."/>
            <person name="Zhao S."/>
            <person name="Liu D."/>
            <person name="Wang J."/>
            <person name="Sun H."/>
            <person name="Zhang C."/>
            <person name="Fan H."/>
            <person name="Li D."/>
            <person name="Dong L."/>
            <person name="Tao Y."/>
            <person name="Gao C."/>
            <person name="Wu H."/>
            <person name="Li Y."/>
            <person name="Cui Y."/>
            <person name="Guo X."/>
            <person name="Zheng S."/>
            <person name="Wang B."/>
            <person name="Yu K."/>
            <person name="Liang Q."/>
            <person name="Yang W."/>
            <person name="Lou X."/>
            <person name="Chen J."/>
            <person name="Feng M."/>
            <person name="Jian J."/>
            <person name="Zhang X."/>
            <person name="Luo G."/>
            <person name="Jiang Y."/>
            <person name="Liu J."/>
            <person name="Wang Z."/>
            <person name="Sha Y."/>
            <person name="Zhang B."/>
            <person name="Wu H."/>
            <person name="Tang D."/>
            <person name="Shen Q."/>
            <person name="Xue P."/>
            <person name="Zou S."/>
            <person name="Wang X."/>
            <person name="Liu X."/>
            <person name="Wang F."/>
            <person name="Yang Y."/>
            <person name="An X."/>
            <person name="Dong Z."/>
            <person name="Zhang K."/>
            <person name="Zhang X."/>
            <person name="Luo M.C."/>
            <person name="Dvorak J."/>
            <person name="Tong Y."/>
            <person name="Wang J."/>
            <person name="Yang H."/>
            <person name="Li Z."/>
            <person name="Wang D."/>
            <person name="Zhang A."/>
            <person name="Wang J."/>
        </authorList>
    </citation>
    <scope>NUCLEOTIDE SEQUENCE</scope>
    <source>
        <strain evidence="3">cv. G1812</strain>
    </source>
</reference>
<protein>
    <recommendedName>
        <fullName evidence="4">Secreted peptide</fullName>
    </recommendedName>
</protein>
<feature type="chain" id="PRO_5035900821" description="Secreted peptide" evidence="1">
    <location>
        <begin position="26"/>
        <end position="70"/>
    </location>
</feature>
<accession>A0A8R7U126</accession>
<evidence type="ECO:0008006" key="4">
    <source>
        <dbReference type="Google" id="ProtNLM"/>
    </source>
</evidence>
<proteinExistence type="predicted"/>
<reference evidence="2" key="2">
    <citation type="submission" date="2018-03" db="EMBL/GenBank/DDBJ databases">
        <title>The Triticum urartu genome reveals the dynamic nature of wheat genome evolution.</title>
        <authorList>
            <person name="Ling H."/>
            <person name="Ma B."/>
            <person name="Shi X."/>
            <person name="Liu H."/>
            <person name="Dong L."/>
            <person name="Sun H."/>
            <person name="Cao Y."/>
            <person name="Gao Q."/>
            <person name="Zheng S."/>
            <person name="Li Y."/>
            <person name="Yu Y."/>
            <person name="Du H."/>
            <person name="Qi M."/>
            <person name="Li Y."/>
            <person name="Yu H."/>
            <person name="Cui Y."/>
            <person name="Wang N."/>
            <person name="Chen C."/>
            <person name="Wu H."/>
            <person name="Zhao Y."/>
            <person name="Zhang J."/>
            <person name="Li Y."/>
            <person name="Zhou W."/>
            <person name="Zhang B."/>
            <person name="Hu W."/>
            <person name="Eijk M."/>
            <person name="Tang J."/>
            <person name="Witsenboer H."/>
            <person name="Zhao S."/>
            <person name="Li Z."/>
            <person name="Zhang A."/>
            <person name="Wang D."/>
            <person name="Liang C."/>
        </authorList>
    </citation>
    <scope>NUCLEOTIDE SEQUENCE [LARGE SCALE GENOMIC DNA]</scope>
    <source>
        <strain evidence="2">cv. G1812</strain>
    </source>
</reference>